<keyword evidence="3" id="KW-1185">Reference proteome</keyword>
<dbReference type="Proteomes" id="UP000276133">
    <property type="component" value="Unassembled WGS sequence"/>
</dbReference>
<gene>
    <name evidence="2" type="ORF">BpHYR1_050585</name>
</gene>
<organism evidence="2 3">
    <name type="scientific">Brachionus plicatilis</name>
    <name type="common">Marine rotifer</name>
    <name type="synonym">Brachionus muelleri</name>
    <dbReference type="NCBI Taxonomy" id="10195"/>
    <lineage>
        <taxon>Eukaryota</taxon>
        <taxon>Metazoa</taxon>
        <taxon>Spiralia</taxon>
        <taxon>Gnathifera</taxon>
        <taxon>Rotifera</taxon>
        <taxon>Eurotatoria</taxon>
        <taxon>Monogononta</taxon>
        <taxon>Pseudotrocha</taxon>
        <taxon>Ploima</taxon>
        <taxon>Brachionidae</taxon>
        <taxon>Brachionus</taxon>
    </lineage>
</organism>
<evidence type="ECO:0000313" key="2">
    <source>
        <dbReference type="EMBL" id="RNA30321.1"/>
    </source>
</evidence>
<proteinExistence type="predicted"/>
<reference evidence="2 3" key="1">
    <citation type="journal article" date="2018" name="Sci. Rep.">
        <title>Genomic signatures of local adaptation to the degree of environmental predictability in rotifers.</title>
        <authorList>
            <person name="Franch-Gras L."/>
            <person name="Hahn C."/>
            <person name="Garcia-Roger E.M."/>
            <person name="Carmona M.J."/>
            <person name="Serra M."/>
            <person name="Gomez A."/>
        </authorList>
    </citation>
    <scope>NUCLEOTIDE SEQUENCE [LARGE SCALE GENOMIC DNA]</scope>
    <source>
        <strain evidence="2">HYR1</strain>
    </source>
</reference>
<evidence type="ECO:0000256" key="1">
    <source>
        <dbReference type="SAM" id="Phobius"/>
    </source>
</evidence>
<evidence type="ECO:0000313" key="3">
    <source>
        <dbReference type="Proteomes" id="UP000276133"/>
    </source>
</evidence>
<feature type="transmembrane region" description="Helical" evidence="1">
    <location>
        <begin position="12"/>
        <end position="36"/>
    </location>
</feature>
<dbReference type="EMBL" id="REGN01002102">
    <property type="protein sequence ID" value="RNA30321.1"/>
    <property type="molecule type" value="Genomic_DNA"/>
</dbReference>
<comment type="caution">
    <text evidence="2">The sequence shown here is derived from an EMBL/GenBank/DDBJ whole genome shotgun (WGS) entry which is preliminary data.</text>
</comment>
<keyword evidence="1" id="KW-0472">Membrane</keyword>
<keyword evidence="1" id="KW-0812">Transmembrane</keyword>
<keyword evidence="1" id="KW-1133">Transmembrane helix</keyword>
<accession>A0A3M7S3I7</accession>
<protein>
    <submittedName>
        <fullName evidence="2">Uncharacterized protein</fullName>
    </submittedName>
</protein>
<name>A0A3M7S3I7_BRAPC</name>
<dbReference type="AlphaFoldDB" id="A0A3M7S3I7"/>
<sequence>MFIKIFNFCQNYYYLLIYLDLAFFSKLVTMLAGYHFKISYDLACYILFVIRLFETVKLIGFSLSTPRQPPKHIKY</sequence>